<name>A0A238L2F3_9RHOB</name>
<organism evidence="1 2">
    <name type="scientific">Pelagimonas varians</name>
    <dbReference type="NCBI Taxonomy" id="696760"/>
    <lineage>
        <taxon>Bacteria</taxon>
        <taxon>Pseudomonadati</taxon>
        <taxon>Pseudomonadota</taxon>
        <taxon>Alphaproteobacteria</taxon>
        <taxon>Rhodobacterales</taxon>
        <taxon>Roseobacteraceae</taxon>
        <taxon>Pelagimonas</taxon>
    </lineage>
</organism>
<dbReference type="OrthoDB" id="9969791at2"/>
<gene>
    <name evidence="1" type="ORF">PEV8663_04068</name>
</gene>
<accession>A0A238L2F3</accession>
<dbReference type="Proteomes" id="UP000220836">
    <property type="component" value="Unassembled WGS sequence"/>
</dbReference>
<protein>
    <submittedName>
        <fullName evidence="1">Uncharacterized protein</fullName>
    </submittedName>
</protein>
<reference evidence="1 2" key="1">
    <citation type="submission" date="2017-05" db="EMBL/GenBank/DDBJ databases">
        <authorList>
            <person name="Song R."/>
            <person name="Chenine A.L."/>
            <person name="Ruprecht R.M."/>
        </authorList>
    </citation>
    <scope>NUCLEOTIDE SEQUENCE [LARGE SCALE GENOMIC DNA]</scope>
    <source>
        <strain evidence="1 2">CECT 8663</strain>
    </source>
</reference>
<evidence type="ECO:0000313" key="2">
    <source>
        <dbReference type="Proteomes" id="UP000220836"/>
    </source>
</evidence>
<dbReference type="RefSeq" id="WP_097806507.1">
    <property type="nucleotide sequence ID" value="NZ_FXYH01000020.1"/>
</dbReference>
<proteinExistence type="predicted"/>
<evidence type="ECO:0000313" key="1">
    <source>
        <dbReference type="EMBL" id="SMX49040.1"/>
    </source>
</evidence>
<dbReference type="EMBL" id="FXYH01000020">
    <property type="protein sequence ID" value="SMX49040.1"/>
    <property type="molecule type" value="Genomic_DNA"/>
</dbReference>
<sequence>MHAKAPNSLLGEDAQEADAGVKDVVGAVKDVATDLMDAARMIENAAIALAGEVSGGQVTHLMLISQQLDRISKSLSD</sequence>
<keyword evidence="2" id="KW-1185">Reference proteome</keyword>
<dbReference type="AlphaFoldDB" id="A0A238L2F3"/>